<keyword evidence="2" id="KW-0812">Transmembrane</keyword>
<dbReference type="EMBL" id="QUOT01000001">
    <property type="protein sequence ID" value="REL29246.1"/>
    <property type="molecule type" value="Genomic_DNA"/>
</dbReference>
<accession>A0A3E0TX69</accession>
<evidence type="ECO:0008006" key="5">
    <source>
        <dbReference type="Google" id="ProtNLM"/>
    </source>
</evidence>
<proteinExistence type="predicted"/>
<feature type="compositionally biased region" description="Low complexity" evidence="1">
    <location>
        <begin position="73"/>
        <end position="85"/>
    </location>
</feature>
<keyword evidence="4" id="KW-1185">Reference proteome</keyword>
<reference evidence="4" key="1">
    <citation type="submission" date="2018-08" db="EMBL/GenBank/DDBJ databases">
        <title>Thalassotalea euphylliae genome.</title>
        <authorList>
            <person name="Summers S."/>
            <person name="Rice S.A."/>
            <person name="Freckelton M.L."/>
            <person name="Nedved B.T."/>
            <person name="Hadfield M.G."/>
        </authorList>
    </citation>
    <scope>NUCLEOTIDE SEQUENCE [LARGE SCALE GENOMIC DNA]</scope>
    <source>
        <strain evidence="4">H3</strain>
    </source>
</reference>
<feature type="transmembrane region" description="Helical" evidence="2">
    <location>
        <begin position="12"/>
        <end position="34"/>
    </location>
</feature>
<dbReference type="Proteomes" id="UP000256899">
    <property type="component" value="Unassembled WGS sequence"/>
</dbReference>
<evidence type="ECO:0000256" key="2">
    <source>
        <dbReference type="SAM" id="Phobius"/>
    </source>
</evidence>
<evidence type="ECO:0000313" key="4">
    <source>
        <dbReference type="Proteomes" id="UP000256899"/>
    </source>
</evidence>
<comment type="caution">
    <text evidence="3">The sequence shown here is derived from an EMBL/GenBank/DDBJ whole genome shotgun (WGS) entry which is preliminary data.</text>
</comment>
<evidence type="ECO:0000256" key="1">
    <source>
        <dbReference type="SAM" id="MobiDB-lite"/>
    </source>
</evidence>
<keyword evidence="2" id="KW-1133">Transmembrane helix</keyword>
<sequence length="182" mass="19911">MGLHLLRSALSFAPIVIYSFVMQAFLSKVILWLLMVMVVSSQTSAFATHNCNMSHASSTEVTEQNTHAHHNQTQHTQVHQKQSSHQQEDQTLIESKDSLHAEHAMHMASMNETISESDHASMSDMDCCGADCSCPMASCSSVTAFSDNSSLALAFNSDKVLGLTQVALRGIFSSLFKPPIHD</sequence>
<protein>
    <recommendedName>
        <fullName evidence="5">CopL family metal-binding regulatory protein</fullName>
    </recommendedName>
</protein>
<organism evidence="3 4">
    <name type="scientific">Thalassotalea euphylliae</name>
    <dbReference type="NCBI Taxonomy" id="1655234"/>
    <lineage>
        <taxon>Bacteria</taxon>
        <taxon>Pseudomonadati</taxon>
        <taxon>Pseudomonadota</taxon>
        <taxon>Gammaproteobacteria</taxon>
        <taxon>Alteromonadales</taxon>
        <taxon>Colwelliaceae</taxon>
        <taxon>Thalassotalea</taxon>
    </lineage>
</organism>
<name>A0A3E0TX69_9GAMM</name>
<keyword evidence="2" id="KW-0472">Membrane</keyword>
<dbReference type="AlphaFoldDB" id="A0A3E0TX69"/>
<gene>
    <name evidence="3" type="ORF">DXX94_00040</name>
</gene>
<evidence type="ECO:0000313" key="3">
    <source>
        <dbReference type="EMBL" id="REL29246.1"/>
    </source>
</evidence>
<feature type="region of interest" description="Disordered" evidence="1">
    <location>
        <begin position="57"/>
        <end position="90"/>
    </location>
</feature>